<dbReference type="InterPro" id="IPR012666">
    <property type="entry name" value="CbtA_put"/>
</dbReference>
<feature type="transmembrane region" description="Helical" evidence="2">
    <location>
        <begin position="208"/>
        <end position="230"/>
    </location>
</feature>
<dbReference type="AlphaFoldDB" id="A0A6J4PN52"/>
<sequence>MTGRILTGALIAGLAAGFLAAILNLWTLTPLILQAEGFEGGHSHAEATAHSHDDGTTHTHRAEAASAPGQTAVLSRAMGTVATTLVAYAGFGLLLGAGMALAVRSGHRIDARTGLIWGLGGFAAIHLAPAVGLPPELPGLDSAALASRQMWWAFCVAATATGLACLAFGRLAGVIVLGAAMILLPHAIGAPQPDTHGGTVPPGLAAAFATRSLGVAALSWALLGTVAGLLTERQPVRAPA</sequence>
<name>A0A6J4PN52_9RHOB</name>
<protein>
    <submittedName>
        <fullName evidence="3">Predicted cobalt transporter CbtA</fullName>
    </submittedName>
</protein>
<dbReference type="Pfam" id="PF09490">
    <property type="entry name" value="CbtA"/>
    <property type="match status" value="1"/>
</dbReference>
<keyword evidence="2" id="KW-0812">Transmembrane</keyword>
<keyword evidence="2" id="KW-1133">Transmembrane helix</keyword>
<feature type="transmembrane region" description="Helical" evidence="2">
    <location>
        <begin position="85"/>
        <end position="103"/>
    </location>
</feature>
<evidence type="ECO:0000313" key="3">
    <source>
        <dbReference type="EMBL" id="CAA9420765.1"/>
    </source>
</evidence>
<feature type="compositionally biased region" description="Basic and acidic residues" evidence="1">
    <location>
        <begin position="45"/>
        <end position="63"/>
    </location>
</feature>
<dbReference type="EMBL" id="CADCUU010000318">
    <property type="protein sequence ID" value="CAA9420765.1"/>
    <property type="molecule type" value="Genomic_DNA"/>
</dbReference>
<feature type="region of interest" description="Disordered" evidence="1">
    <location>
        <begin position="45"/>
        <end position="65"/>
    </location>
</feature>
<evidence type="ECO:0000256" key="2">
    <source>
        <dbReference type="SAM" id="Phobius"/>
    </source>
</evidence>
<feature type="transmembrane region" description="Helical" evidence="2">
    <location>
        <begin position="149"/>
        <end position="166"/>
    </location>
</feature>
<gene>
    <name evidence="3" type="ORF">AVDCRST_MAG15-2174</name>
</gene>
<accession>A0A6J4PN52</accession>
<evidence type="ECO:0000256" key="1">
    <source>
        <dbReference type="SAM" id="MobiDB-lite"/>
    </source>
</evidence>
<organism evidence="3">
    <name type="scientific">uncultured Rubellimicrobium sp</name>
    <dbReference type="NCBI Taxonomy" id="543078"/>
    <lineage>
        <taxon>Bacteria</taxon>
        <taxon>Pseudomonadati</taxon>
        <taxon>Pseudomonadota</taxon>
        <taxon>Alphaproteobacteria</taxon>
        <taxon>Rhodobacterales</taxon>
        <taxon>Roseobacteraceae</taxon>
        <taxon>Rubellimicrobium</taxon>
        <taxon>environmental samples</taxon>
    </lineage>
</organism>
<reference evidence="3" key="1">
    <citation type="submission" date="2020-02" db="EMBL/GenBank/DDBJ databases">
        <authorList>
            <person name="Meier V. D."/>
        </authorList>
    </citation>
    <scope>NUCLEOTIDE SEQUENCE</scope>
    <source>
        <strain evidence="3">AVDCRST_MAG15</strain>
    </source>
</reference>
<dbReference type="NCBIfam" id="TIGR02458">
    <property type="entry name" value="CbtA"/>
    <property type="match status" value="1"/>
</dbReference>
<proteinExistence type="predicted"/>
<feature type="transmembrane region" description="Helical" evidence="2">
    <location>
        <begin position="171"/>
        <end position="188"/>
    </location>
</feature>
<keyword evidence="2" id="KW-0472">Membrane</keyword>
<feature type="transmembrane region" description="Helical" evidence="2">
    <location>
        <begin position="115"/>
        <end position="134"/>
    </location>
</feature>